<dbReference type="Proteomes" id="UP000198620">
    <property type="component" value="Unassembled WGS sequence"/>
</dbReference>
<organism evidence="2 3">
    <name type="scientific">Nitrosovibrio tenuis</name>
    <dbReference type="NCBI Taxonomy" id="1233"/>
    <lineage>
        <taxon>Bacteria</taxon>
        <taxon>Pseudomonadati</taxon>
        <taxon>Pseudomonadota</taxon>
        <taxon>Betaproteobacteria</taxon>
        <taxon>Nitrosomonadales</taxon>
        <taxon>Nitrosomonadaceae</taxon>
        <taxon>Nitrosovibrio</taxon>
    </lineage>
</organism>
<evidence type="ECO:0000313" key="2">
    <source>
        <dbReference type="EMBL" id="SEK85099.1"/>
    </source>
</evidence>
<evidence type="ECO:0000313" key="3">
    <source>
        <dbReference type="Proteomes" id="UP000198620"/>
    </source>
</evidence>
<gene>
    <name evidence="2" type="ORF">SAMN05216387_103197</name>
</gene>
<keyword evidence="1" id="KW-0175">Coiled coil</keyword>
<reference evidence="2 3" key="1">
    <citation type="submission" date="2016-10" db="EMBL/GenBank/DDBJ databases">
        <authorList>
            <person name="de Groot N.N."/>
        </authorList>
    </citation>
    <scope>NUCLEOTIDE SEQUENCE [LARGE SCALE GENOMIC DNA]</scope>
    <source>
        <strain evidence="2 3">Nv1</strain>
    </source>
</reference>
<name>A0A1H7KE57_9PROT</name>
<dbReference type="AlphaFoldDB" id="A0A1H7KE57"/>
<accession>A0A1H7KE57</accession>
<dbReference type="EMBL" id="FOBH01000003">
    <property type="protein sequence ID" value="SEK85099.1"/>
    <property type="molecule type" value="Genomic_DNA"/>
</dbReference>
<proteinExistence type="predicted"/>
<feature type="coiled-coil region" evidence="1">
    <location>
        <begin position="15"/>
        <end position="42"/>
    </location>
</feature>
<dbReference type="RefSeq" id="WP_281245894.1">
    <property type="nucleotide sequence ID" value="NZ_FOBH01000003.1"/>
</dbReference>
<dbReference type="STRING" id="1233.SAMN05216387_103197"/>
<sequence>MIKLEDEVVRQSTIINTQQGKIENLTKRIIRLEATLDLLMRVSE</sequence>
<evidence type="ECO:0000256" key="1">
    <source>
        <dbReference type="SAM" id="Coils"/>
    </source>
</evidence>
<protein>
    <submittedName>
        <fullName evidence="2">Uncharacterized protein</fullName>
    </submittedName>
</protein>
<keyword evidence="3" id="KW-1185">Reference proteome</keyword>